<dbReference type="InterPro" id="IPR018298">
    <property type="entry name" value="Adrenodoxin_Fe-S_BS"/>
</dbReference>
<dbReference type="PROSITE" id="PS51085">
    <property type="entry name" value="2FE2S_FER_2"/>
    <property type="match status" value="1"/>
</dbReference>
<dbReference type="CDD" id="cd00207">
    <property type="entry name" value="fer2"/>
    <property type="match status" value="1"/>
</dbReference>
<protein>
    <submittedName>
        <fullName evidence="8">2Fe-2S ferredoxin</fullName>
    </submittedName>
</protein>
<organism evidence="8 9">
    <name type="scientific">Hydrogenophaga laconesensis</name>
    <dbReference type="NCBI Taxonomy" id="1805971"/>
    <lineage>
        <taxon>Bacteria</taxon>
        <taxon>Pseudomonadati</taxon>
        <taxon>Pseudomonadota</taxon>
        <taxon>Betaproteobacteria</taxon>
        <taxon>Burkholderiales</taxon>
        <taxon>Comamonadaceae</taxon>
        <taxon>Hydrogenophaga</taxon>
    </lineage>
</organism>
<gene>
    <name evidence="8" type="ORF">J2X09_000123</name>
</gene>
<dbReference type="InterPro" id="IPR001055">
    <property type="entry name" value="Adrenodoxin-like"/>
</dbReference>
<keyword evidence="4" id="KW-0408">Iron</keyword>
<dbReference type="EMBL" id="JAVDWE010000001">
    <property type="protein sequence ID" value="MDR7092400.1"/>
    <property type="molecule type" value="Genomic_DNA"/>
</dbReference>
<proteinExistence type="inferred from homology"/>
<dbReference type="Pfam" id="PF00111">
    <property type="entry name" value="Fer2"/>
    <property type="match status" value="1"/>
</dbReference>
<name>A0ABU1V4M5_9BURK</name>
<dbReference type="PANTHER" id="PTHR23426">
    <property type="entry name" value="FERREDOXIN/ADRENODOXIN"/>
    <property type="match status" value="1"/>
</dbReference>
<keyword evidence="5" id="KW-0411">Iron-sulfur</keyword>
<dbReference type="RefSeq" id="WP_204731420.1">
    <property type="nucleotide sequence ID" value="NZ_JAVDWE010000001.1"/>
</dbReference>
<reference evidence="8 9" key="1">
    <citation type="submission" date="2023-07" db="EMBL/GenBank/DDBJ databases">
        <title>Sorghum-associated microbial communities from plants grown in Nebraska, USA.</title>
        <authorList>
            <person name="Schachtman D."/>
        </authorList>
    </citation>
    <scope>NUCLEOTIDE SEQUENCE [LARGE SCALE GENOMIC DNA]</scope>
    <source>
        <strain evidence="8 9">BE240</strain>
    </source>
</reference>
<dbReference type="InterPro" id="IPR036010">
    <property type="entry name" value="2Fe-2S_ferredoxin-like_sf"/>
</dbReference>
<dbReference type="SUPFAM" id="SSF54292">
    <property type="entry name" value="2Fe-2S ferredoxin-like"/>
    <property type="match status" value="1"/>
</dbReference>
<keyword evidence="3" id="KW-0479">Metal-binding</keyword>
<comment type="similarity">
    <text evidence="1">Belongs to the adrenodoxin/putidaredoxin family.</text>
</comment>
<sequence>MISIRFINADGSEQVIQAEPGQSLMKAAVDANVHGIEADCGGSLTCATCHVMIGAPWAAMLTAPVPDEVDMLDFASSPVVPESRLCCQIRLTPSMDGMEVRLPASQH</sequence>
<keyword evidence="2" id="KW-0001">2Fe-2S</keyword>
<comment type="cofactor">
    <cofactor evidence="6">
        <name>[2Fe-2S] cluster</name>
        <dbReference type="ChEBI" id="CHEBI:190135"/>
    </cofactor>
</comment>
<keyword evidence="9" id="KW-1185">Reference proteome</keyword>
<evidence type="ECO:0000259" key="7">
    <source>
        <dbReference type="PROSITE" id="PS51085"/>
    </source>
</evidence>
<evidence type="ECO:0000313" key="9">
    <source>
        <dbReference type="Proteomes" id="UP001265550"/>
    </source>
</evidence>
<dbReference type="PRINTS" id="PR00355">
    <property type="entry name" value="ADRENODOXIN"/>
</dbReference>
<feature type="domain" description="2Fe-2S ferredoxin-type" evidence="7">
    <location>
        <begin position="2"/>
        <end position="106"/>
    </location>
</feature>
<evidence type="ECO:0000256" key="6">
    <source>
        <dbReference type="ARBA" id="ARBA00034078"/>
    </source>
</evidence>
<evidence type="ECO:0000256" key="4">
    <source>
        <dbReference type="ARBA" id="ARBA00023004"/>
    </source>
</evidence>
<evidence type="ECO:0000256" key="5">
    <source>
        <dbReference type="ARBA" id="ARBA00023014"/>
    </source>
</evidence>
<evidence type="ECO:0000313" key="8">
    <source>
        <dbReference type="EMBL" id="MDR7092400.1"/>
    </source>
</evidence>
<accession>A0ABU1V4M5</accession>
<dbReference type="InterPro" id="IPR012675">
    <property type="entry name" value="Beta-grasp_dom_sf"/>
</dbReference>
<evidence type="ECO:0000256" key="1">
    <source>
        <dbReference type="ARBA" id="ARBA00010914"/>
    </source>
</evidence>
<evidence type="ECO:0000256" key="3">
    <source>
        <dbReference type="ARBA" id="ARBA00022723"/>
    </source>
</evidence>
<evidence type="ECO:0000256" key="2">
    <source>
        <dbReference type="ARBA" id="ARBA00022714"/>
    </source>
</evidence>
<dbReference type="PROSITE" id="PS00814">
    <property type="entry name" value="ADX"/>
    <property type="match status" value="1"/>
</dbReference>
<dbReference type="Proteomes" id="UP001265550">
    <property type="component" value="Unassembled WGS sequence"/>
</dbReference>
<dbReference type="InterPro" id="IPR001041">
    <property type="entry name" value="2Fe-2S_ferredoxin-type"/>
</dbReference>
<dbReference type="PANTHER" id="PTHR23426:SF65">
    <property type="entry name" value="FERREDOXIN-2, MITOCHONDRIAL"/>
    <property type="match status" value="1"/>
</dbReference>
<comment type="caution">
    <text evidence="8">The sequence shown here is derived from an EMBL/GenBank/DDBJ whole genome shotgun (WGS) entry which is preliminary data.</text>
</comment>
<dbReference type="Gene3D" id="3.10.20.30">
    <property type="match status" value="1"/>
</dbReference>